<dbReference type="AlphaFoldDB" id="A0A0R1UBD9"/>
<sequence>MAKQTIIVDGGYQPNQVTFKQGEPAELVFKRVSDRGCVQVVQSKALGFKQELPLNEEVHFTIDTTTPGTYGFACGMDMVKGQVVVES</sequence>
<gene>
    <name evidence="2" type="ORF">FC43_GL001301</name>
</gene>
<dbReference type="Gene3D" id="2.60.40.420">
    <property type="entry name" value="Cupredoxins - blue copper proteins"/>
    <property type="match status" value="1"/>
</dbReference>
<organism evidence="2 3">
    <name type="scientific">Limosilactobacillus ingluviei DSM 15946</name>
    <dbReference type="NCBI Taxonomy" id="1423760"/>
    <lineage>
        <taxon>Bacteria</taxon>
        <taxon>Bacillati</taxon>
        <taxon>Bacillota</taxon>
        <taxon>Bacilli</taxon>
        <taxon>Lactobacillales</taxon>
        <taxon>Lactobacillaceae</taxon>
        <taxon>Limosilactobacillus</taxon>
    </lineage>
</organism>
<proteinExistence type="predicted"/>
<evidence type="ECO:0000259" key="1">
    <source>
        <dbReference type="Pfam" id="PF13473"/>
    </source>
</evidence>
<reference evidence="2 3" key="1">
    <citation type="journal article" date="2015" name="Genome Announc.">
        <title>Expanding the biotechnology potential of lactobacilli through comparative genomics of 213 strains and associated genera.</title>
        <authorList>
            <person name="Sun Z."/>
            <person name="Harris H.M."/>
            <person name="McCann A."/>
            <person name="Guo C."/>
            <person name="Argimon S."/>
            <person name="Zhang W."/>
            <person name="Yang X."/>
            <person name="Jeffery I.B."/>
            <person name="Cooney J.C."/>
            <person name="Kagawa T.F."/>
            <person name="Liu W."/>
            <person name="Song Y."/>
            <person name="Salvetti E."/>
            <person name="Wrobel A."/>
            <person name="Rasinkangas P."/>
            <person name="Parkhill J."/>
            <person name="Rea M.C."/>
            <person name="O'Sullivan O."/>
            <person name="Ritari J."/>
            <person name="Douillard F.P."/>
            <person name="Paul Ross R."/>
            <person name="Yang R."/>
            <person name="Briner A.E."/>
            <person name="Felis G.E."/>
            <person name="de Vos W.M."/>
            <person name="Barrangou R."/>
            <person name="Klaenhammer T.R."/>
            <person name="Caufield P.W."/>
            <person name="Cui Y."/>
            <person name="Zhang H."/>
            <person name="O'Toole P.W."/>
        </authorList>
    </citation>
    <scope>NUCLEOTIDE SEQUENCE [LARGE SCALE GENOMIC DNA]</scope>
    <source>
        <strain evidence="2 3">DSM 15946</strain>
    </source>
</reference>
<accession>A0A0R1UBD9</accession>
<dbReference type="PATRIC" id="fig|1423760.3.peg.1370"/>
<dbReference type="GeneID" id="82934411"/>
<feature type="domain" description="EfeO-type cupredoxin-like" evidence="1">
    <location>
        <begin position="6"/>
        <end position="85"/>
    </location>
</feature>
<dbReference type="InterPro" id="IPR028096">
    <property type="entry name" value="EfeO_Cupredoxin"/>
</dbReference>
<dbReference type="RefSeq" id="WP_019206685.1">
    <property type="nucleotide sequence ID" value="NZ_AZFK01000028.1"/>
</dbReference>
<protein>
    <recommendedName>
        <fullName evidence="1">EfeO-type cupredoxin-like domain-containing protein</fullName>
    </recommendedName>
</protein>
<evidence type="ECO:0000313" key="2">
    <source>
        <dbReference type="EMBL" id="KRL90697.1"/>
    </source>
</evidence>
<dbReference type="Proteomes" id="UP000050816">
    <property type="component" value="Unassembled WGS sequence"/>
</dbReference>
<dbReference type="EMBL" id="AZFK01000028">
    <property type="protein sequence ID" value="KRL90697.1"/>
    <property type="molecule type" value="Genomic_DNA"/>
</dbReference>
<comment type="caution">
    <text evidence="2">The sequence shown here is derived from an EMBL/GenBank/DDBJ whole genome shotgun (WGS) entry which is preliminary data.</text>
</comment>
<evidence type="ECO:0000313" key="3">
    <source>
        <dbReference type="Proteomes" id="UP000050816"/>
    </source>
</evidence>
<dbReference type="InterPro" id="IPR008972">
    <property type="entry name" value="Cupredoxin"/>
</dbReference>
<name>A0A0R1UBD9_9LACO</name>
<dbReference type="SUPFAM" id="SSF49503">
    <property type="entry name" value="Cupredoxins"/>
    <property type="match status" value="1"/>
</dbReference>
<dbReference type="Pfam" id="PF13473">
    <property type="entry name" value="Cupredoxin_1"/>
    <property type="match status" value="1"/>
</dbReference>